<gene>
    <name evidence="9" type="ORF">PCOR1329_LOCUS49193</name>
</gene>
<evidence type="ECO:0000256" key="3">
    <source>
        <dbReference type="ARBA" id="ARBA00022448"/>
    </source>
</evidence>
<protein>
    <recommendedName>
        <fullName evidence="11">Solute carrier family 40 protein</fullName>
    </recommendedName>
</protein>
<feature type="transmembrane region" description="Helical" evidence="8">
    <location>
        <begin position="306"/>
        <end position="326"/>
    </location>
</feature>
<evidence type="ECO:0000256" key="7">
    <source>
        <dbReference type="ARBA" id="ARBA00023228"/>
    </source>
</evidence>
<name>A0ABN9UJY7_9DINO</name>
<proteinExistence type="inferred from homology"/>
<evidence type="ECO:0000313" key="9">
    <source>
        <dbReference type="EMBL" id="CAK0860132.1"/>
    </source>
</evidence>
<organism evidence="9 10">
    <name type="scientific">Prorocentrum cordatum</name>
    <dbReference type="NCBI Taxonomy" id="2364126"/>
    <lineage>
        <taxon>Eukaryota</taxon>
        <taxon>Sar</taxon>
        <taxon>Alveolata</taxon>
        <taxon>Dinophyceae</taxon>
        <taxon>Prorocentrales</taxon>
        <taxon>Prorocentraceae</taxon>
        <taxon>Prorocentrum</taxon>
    </lineage>
</organism>
<keyword evidence="7" id="KW-0458">Lysosome</keyword>
<keyword evidence="4 8" id="KW-0812">Transmembrane</keyword>
<dbReference type="PANTHER" id="PTHR23512">
    <property type="entry name" value="MAJOR FACILITATOR SUPERFAMILY DOMAIN-CONTAINING PROTEIN 1"/>
    <property type="match status" value="1"/>
</dbReference>
<reference evidence="9" key="1">
    <citation type="submission" date="2023-10" db="EMBL/GenBank/DDBJ databases">
        <authorList>
            <person name="Chen Y."/>
            <person name="Shah S."/>
            <person name="Dougan E. K."/>
            <person name="Thang M."/>
            <person name="Chan C."/>
        </authorList>
    </citation>
    <scope>NUCLEOTIDE SEQUENCE [LARGE SCALE GENOMIC DNA]</scope>
</reference>
<feature type="transmembrane region" description="Helical" evidence="8">
    <location>
        <begin position="169"/>
        <end position="191"/>
    </location>
</feature>
<comment type="subcellular location">
    <subcellularLocation>
        <location evidence="1">Lysosome membrane</location>
        <topology evidence="1">Multi-pass membrane protein</topology>
    </subcellularLocation>
</comment>
<keyword evidence="5 8" id="KW-1133">Transmembrane helix</keyword>
<feature type="transmembrane region" description="Helical" evidence="8">
    <location>
        <begin position="394"/>
        <end position="413"/>
    </location>
</feature>
<keyword evidence="10" id="KW-1185">Reference proteome</keyword>
<evidence type="ECO:0000256" key="4">
    <source>
        <dbReference type="ARBA" id="ARBA00022692"/>
    </source>
</evidence>
<dbReference type="InterPro" id="IPR036259">
    <property type="entry name" value="MFS_trans_sf"/>
</dbReference>
<feature type="transmembrane region" description="Helical" evidence="8">
    <location>
        <begin position="98"/>
        <end position="121"/>
    </location>
</feature>
<feature type="transmembrane region" description="Helical" evidence="8">
    <location>
        <begin position="333"/>
        <end position="352"/>
    </location>
</feature>
<feature type="transmembrane region" description="Helical" evidence="8">
    <location>
        <begin position="68"/>
        <end position="91"/>
    </location>
</feature>
<keyword evidence="3" id="KW-0813">Transport</keyword>
<feature type="transmembrane region" description="Helical" evidence="8">
    <location>
        <begin position="31"/>
        <end position="48"/>
    </location>
</feature>
<evidence type="ECO:0000256" key="5">
    <source>
        <dbReference type="ARBA" id="ARBA00022989"/>
    </source>
</evidence>
<dbReference type="Gene3D" id="1.20.1250.20">
    <property type="entry name" value="MFS general substrate transporter like domains"/>
    <property type="match status" value="1"/>
</dbReference>
<evidence type="ECO:0000256" key="2">
    <source>
        <dbReference type="ARBA" id="ARBA00008335"/>
    </source>
</evidence>
<feature type="transmembrane region" description="Helical" evidence="8">
    <location>
        <begin position="133"/>
        <end position="157"/>
    </location>
</feature>
<dbReference type="Proteomes" id="UP001189429">
    <property type="component" value="Unassembled WGS sequence"/>
</dbReference>
<evidence type="ECO:0000256" key="1">
    <source>
        <dbReference type="ARBA" id="ARBA00004155"/>
    </source>
</evidence>
<dbReference type="PANTHER" id="PTHR23512:SF3">
    <property type="entry name" value="MAJOR FACILITATOR SUPERFAMILY DOMAIN-CONTAINING PROTEIN 1"/>
    <property type="match status" value="1"/>
</dbReference>
<keyword evidence="6 8" id="KW-0472">Membrane</keyword>
<accession>A0ABN9UJY7</accession>
<evidence type="ECO:0000313" key="10">
    <source>
        <dbReference type="Proteomes" id="UP001189429"/>
    </source>
</evidence>
<comment type="caution">
    <text evidence="9">The sequence shown here is derived from an EMBL/GenBank/DDBJ whole genome shotgun (WGS) entry which is preliminary data.</text>
</comment>
<feature type="transmembrane region" description="Helical" evidence="8">
    <location>
        <begin position="197"/>
        <end position="219"/>
    </location>
</feature>
<dbReference type="EMBL" id="CAUYUJ010015949">
    <property type="protein sequence ID" value="CAK0860132.1"/>
    <property type="molecule type" value="Genomic_DNA"/>
</dbReference>
<feature type="transmembrane region" description="Helical" evidence="8">
    <location>
        <begin position="267"/>
        <end position="286"/>
    </location>
</feature>
<evidence type="ECO:0000256" key="8">
    <source>
        <dbReference type="SAM" id="Phobius"/>
    </source>
</evidence>
<dbReference type="InterPro" id="IPR052187">
    <property type="entry name" value="MFSD1"/>
</dbReference>
<dbReference type="SUPFAM" id="SSF103473">
    <property type="entry name" value="MFS general substrate transporter"/>
    <property type="match status" value="1"/>
</dbReference>
<comment type="similarity">
    <text evidence="2">Belongs to the major facilitator superfamily.</text>
</comment>
<evidence type="ECO:0008006" key="11">
    <source>
        <dbReference type="Google" id="ProtNLM"/>
    </source>
</evidence>
<feature type="transmembrane region" description="Helical" evidence="8">
    <location>
        <begin position="425"/>
        <end position="446"/>
    </location>
</feature>
<feature type="transmembrane region" description="Helical" evidence="8">
    <location>
        <begin position="358"/>
        <end position="382"/>
    </location>
</feature>
<sequence length="477" mass="50311">MRAMRSEPGDGYVAAPDGNSQSPGVLGGRRGLAINVVLVLFFSISAHASKNALAPAQPKLERMGLGPVAYAIVSATPMLGGIVLPTAWGSAYLDHERLVLVAVPLGELLGLVLVTAGFWLLEVPWAARWWAEALIAGGLLAFSAFHGGAYVVQCTALQRVLPFGETTGFVATIGFTKCTVAACNFFVPPILLEHGVLGVQLALLVPGLMSVVAGCWLACRADRFPVKHARSVRVLDQDSIISEEQGPQGGCFTNVSRRLFDASRGTGVILLLSFWRAIIMGALHSFATIQNGLVSSYGLSSEQAGVLVGTCQTIALCSLVVLSVVADCAGRRVLIVVMSCIVAAGGIVLAMGPGVPWWAWQGSLVSVALASLVIPVVALSLVKRNSLRGLGFSFGVLESVFSLAQVFFTLVIGCLRKWGNGDYRRAAMVFNAFCLCVGAATSLVVARKVKDLDTSPMKGGWSRVQLISRPTLRSLFA</sequence>
<evidence type="ECO:0000256" key="6">
    <source>
        <dbReference type="ARBA" id="ARBA00023136"/>
    </source>
</evidence>